<proteinExistence type="predicted"/>
<dbReference type="AlphaFoldDB" id="A0A4Y2N282"/>
<dbReference type="Proteomes" id="UP000499080">
    <property type="component" value="Unassembled WGS sequence"/>
</dbReference>
<sequence length="127" mass="13864">MSYGPFSGQLIDTTSKRNNFPTLFVIQRISNSNETSHSVSPLLVEKAITSSVGDLVEMESPKQAKEITKLKSLSTIPVTVKPHATLNSCKGGISCGELLNESEEKITEDVKSQGVIHVRHITIRRDG</sequence>
<comment type="caution">
    <text evidence="1">The sequence shown here is derived from an EMBL/GenBank/DDBJ whole genome shotgun (WGS) entry which is preliminary data.</text>
</comment>
<dbReference type="EMBL" id="BGPR01008328">
    <property type="protein sequence ID" value="GBN33083.1"/>
    <property type="molecule type" value="Genomic_DNA"/>
</dbReference>
<accession>A0A4Y2N282</accession>
<evidence type="ECO:0000313" key="2">
    <source>
        <dbReference type="Proteomes" id="UP000499080"/>
    </source>
</evidence>
<name>A0A4Y2N282_ARAVE</name>
<reference evidence="1 2" key="1">
    <citation type="journal article" date="2019" name="Sci. Rep.">
        <title>Orb-weaving spider Araneus ventricosus genome elucidates the spidroin gene catalogue.</title>
        <authorList>
            <person name="Kono N."/>
            <person name="Nakamura H."/>
            <person name="Ohtoshi R."/>
            <person name="Moran D.A.P."/>
            <person name="Shinohara A."/>
            <person name="Yoshida Y."/>
            <person name="Fujiwara M."/>
            <person name="Mori M."/>
            <person name="Tomita M."/>
            <person name="Arakawa K."/>
        </authorList>
    </citation>
    <scope>NUCLEOTIDE SEQUENCE [LARGE SCALE GENOMIC DNA]</scope>
</reference>
<evidence type="ECO:0000313" key="1">
    <source>
        <dbReference type="EMBL" id="GBN33083.1"/>
    </source>
</evidence>
<protein>
    <submittedName>
        <fullName evidence="1">Uncharacterized protein</fullName>
    </submittedName>
</protein>
<keyword evidence="2" id="KW-1185">Reference proteome</keyword>
<gene>
    <name evidence="1" type="ORF">AVEN_7621_1</name>
</gene>
<organism evidence="1 2">
    <name type="scientific">Araneus ventricosus</name>
    <name type="common">Orbweaver spider</name>
    <name type="synonym">Epeira ventricosa</name>
    <dbReference type="NCBI Taxonomy" id="182803"/>
    <lineage>
        <taxon>Eukaryota</taxon>
        <taxon>Metazoa</taxon>
        <taxon>Ecdysozoa</taxon>
        <taxon>Arthropoda</taxon>
        <taxon>Chelicerata</taxon>
        <taxon>Arachnida</taxon>
        <taxon>Araneae</taxon>
        <taxon>Araneomorphae</taxon>
        <taxon>Entelegynae</taxon>
        <taxon>Araneoidea</taxon>
        <taxon>Araneidae</taxon>
        <taxon>Araneus</taxon>
    </lineage>
</organism>